<evidence type="ECO:0000256" key="2">
    <source>
        <dbReference type="ARBA" id="ARBA00022692"/>
    </source>
</evidence>
<keyword evidence="3 5" id="KW-1133">Transmembrane helix</keyword>
<organism evidence="7 8">
    <name type="scientific">Dioscorea cayennensis subsp. rotundata</name>
    <name type="common">White Guinea yam</name>
    <name type="synonym">Dioscorea rotundata</name>
    <dbReference type="NCBI Taxonomy" id="55577"/>
    <lineage>
        <taxon>Eukaryota</taxon>
        <taxon>Viridiplantae</taxon>
        <taxon>Streptophyta</taxon>
        <taxon>Embryophyta</taxon>
        <taxon>Tracheophyta</taxon>
        <taxon>Spermatophyta</taxon>
        <taxon>Magnoliopsida</taxon>
        <taxon>Liliopsida</taxon>
        <taxon>Dioscoreales</taxon>
        <taxon>Dioscoreaceae</taxon>
        <taxon>Dioscorea</taxon>
    </lineage>
</organism>
<dbReference type="InterPro" id="IPR004864">
    <property type="entry name" value="LEA_2"/>
</dbReference>
<name>A0AB40C188_DIOCR</name>
<dbReference type="GO" id="GO:0005886">
    <property type="term" value="C:plasma membrane"/>
    <property type="evidence" value="ECO:0007669"/>
    <property type="project" value="TreeGrafter"/>
</dbReference>
<evidence type="ECO:0000313" key="8">
    <source>
        <dbReference type="RefSeq" id="XP_039133496.1"/>
    </source>
</evidence>
<evidence type="ECO:0000313" key="7">
    <source>
        <dbReference type="Proteomes" id="UP001515500"/>
    </source>
</evidence>
<dbReference type="Proteomes" id="UP001515500">
    <property type="component" value="Chromosome 10"/>
</dbReference>
<dbReference type="PANTHER" id="PTHR31415">
    <property type="entry name" value="OS05G0367900 PROTEIN"/>
    <property type="match status" value="1"/>
</dbReference>
<evidence type="ECO:0000256" key="5">
    <source>
        <dbReference type="SAM" id="Phobius"/>
    </source>
</evidence>
<evidence type="ECO:0000256" key="1">
    <source>
        <dbReference type="ARBA" id="ARBA00004167"/>
    </source>
</evidence>
<dbReference type="RefSeq" id="XP_039133496.1">
    <property type="nucleotide sequence ID" value="XM_039277562.1"/>
</dbReference>
<evidence type="ECO:0000256" key="4">
    <source>
        <dbReference type="ARBA" id="ARBA00023136"/>
    </source>
</evidence>
<feature type="transmembrane region" description="Helical" evidence="5">
    <location>
        <begin position="48"/>
        <end position="66"/>
    </location>
</feature>
<gene>
    <name evidence="8" type="primary">LOC120270536</name>
</gene>
<evidence type="ECO:0000256" key="3">
    <source>
        <dbReference type="ARBA" id="ARBA00022989"/>
    </source>
</evidence>
<dbReference type="Pfam" id="PF03168">
    <property type="entry name" value="LEA_2"/>
    <property type="match status" value="1"/>
</dbReference>
<reference evidence="8" key="1">
    <citation type="submission" date="2025-08" db="UniProtKB">
        <authorList>
            <consortium name="RefSeq"/>
        </authorList>
    </citation>
    <scope>IDENTIFICATION</scope>
</reference>
<dbReference type="GO" id="GO:0098542">
    <property type="term" value="P:defense response to other organism"/>
    <property type="evidence" value="ECO:0007669"/>
    <property type="project" value="InterPro"/>
</dbReference>
<keyword evidence="4 5" id="KW-0472">Membrane</keyword>
<feature type="domain" description="Late embryogenesis abundant protein LEA-2 subgroup" evidence="6">
    <location>
        <begin position="132"/>
        <end position="234"/>
    </location>
</feature>
<dbReference type="GeneID" id="120270536"/>
<feature type="transmembrane region" description="Helical" evidence="5">
    <location>
        <begin position="78"/>
        <end position="100"/>
    </location>
</feature>
<comment type="subcellular location">
    <subcellularLocation>
        <location evidence="1">Membrane</location>
        <topology evidence="1">Single-pass membrane protein</topology>
    </subcellularLocation>
</comment>
<dbReference type="InterPro" id="IPR044839">
    <property type="entry name" value="NDR1-like"/>
</dbReference>
<keyword evidence="2 5" id="KW-0812">Transmembrane</keyword>
<protein>
    <submittedName>
        <fullName evidence="8">NDR1/HIN1-like protein 1</fullName>
    </submittedName>
</protein>
<dbReference type="GO" id="GO:0009506">
    <property type="term" value="C:plasmodesma"/>
    <property type="evidence" value="ECO:0007669"/>
    <property type="project" value="TreeGrafter"/>
</dbReference>
<dbReference type="PANTHER" id="PTHR31415:SF166">
    <property type="entry name" value="LATE EMBRYOGENESIS ABUNDANT (LEA) HYDROXYPROLINE-RICH GLYCOPROTEIN FAMILY"/>
    <property type="match status" value="1"/>
</dbReference>
<dbReference type="AlphaFoldDB" id="A0AB40C188"/>
<keyword evidence="7" id="KW-1185">Reference proteome</keyword>
<proteinExistence type="predicted"/>
<evidence type="ECO:0000259" key="6">
    <source>
        <dbReference type="Pfam" id="PF03168"/>
    </source>
</evidence>
<sequence length="265" mass="29879">MFGNTSNKKKAMEVPTFQATFPHLSNYLNFKEALFILPNSSHYTSSHLLLQLLLLLLLLLLTMSKDCKCERHKIHRRLFWLVVAVILIILFIILIVWLALRPTKPRFILQNTDIIQFNLSSSSTLSSIIQATISSHNPNEHVGIYYDNLNVFISYKSQQITLPSSLSPAYQGHGDVDAWSPFLYGNTVPIAPSLCEAIVQDENAGLLLLFIKIDGRLRWKVGSWISGHYHIYVNCPALLTFVNGKASGYSPSLKFRQVSACTVDV</sequence>
<accession>A0AB40C188</accession>